<gene>
    <name evidence="1" type="ORF">VNO80_24989</name>
</gene>
<sequence>MVRKTVGGAASGDDVTTAAREIDDWAALETAAAPGACKTNGGAMMVECGGSQGGLATLGPVSVEGTMGTAELAAINSGCRGVGLGLFGAIETVSNAATTGLRGELEVIKCGEMPSAMLSPSRTVHKNFSVELEDNLVDCPVFFAIGIWSCKEGRDGCFATPFSQAGNDLSAGRAIQFSSTVESMSKNAISF</sequence>
<organism evidence="1 2">
    <name type="scientific">Phaseolus coccineus</name>
    <name type="common">Scarlet runner bean</name>
    <name type="synonym">Phaseolus multiflorus</name>
    <dbReference type="NCBI Taxonomy" id="3886"/>
    <lineage>
        <taxon>Eukaryota</taxon>
        <taxon>Viridiplantae</taxon>
        <taxon>Streptophyta</taxon>
        <taxon>Embryophyta</taxon>
        <taxon>Tracheophyta</taxon>
        <taxon>Spermatophyta</taxon>
        <taxon>Magnoliopsida</taxon>
        <taxon>eudicotyledons</taxon>
        <taxon>Gunneridae</taxon>
        <taxon>Pentapetalae</taxon>
        <taxon>rosids</taxon>
        <taxon>fabids</taxon>
        <taxon>Fabales</taxon>
        <taxon>Fabaceae</taxon>
        <taxon>Papilionoideae</taxon>
        <taxon>50 kb inversion clade</taxon>
        <taxon>NPAAA clade</taxon>
        <taxon>indigoferoid/millettioid clade</taxon>
        <taxon>Phaseoleae</taxon>
        <taxon>Phaseolus</taxon>
    </lineage>
</organism>
<dbReference type="AlphaFoldDB" id="A0AAN9QNJ5"/>
<protein>
    <submittedName>
        <fullName evidence="1">Uncharacterized protein</fullName>
    </submittedName>
</protein>
<proteinExistence type="predicted"/>
<comment type="caution">
    <text evidence="1">The sequence shown here is derived from an EMBL/GenBank/DDBJ whole genome shotgun (WGS) entry which is preliminary data.</text>
</comment>
<dbReference type="EMBL" id="JAYMYR010000009">
    <property type="protein sequence ID" value="KAK7342047.1"/>
    <property type="molecule type" value="Genomic_DNA"/>
</dbReference>
<accession>A0AAN9QNJ5</accession>
<dbReference type="Proteomes" id="UP001374584">
    <property type="component" value="Unassembled WGS sequence"/>
</dbReference>
<name>A0AAN9QNJ5_PHACN</name>
<reference evidence="1 2" key="1">
    <citation type="submission" date="2024-01" db="EMBL/GenBank/DDBJ databases">
        <title>The genomes of 5 underutilized Papilionoideae crops provide insights into root nodulation and disease resistanc.</title>
        <authorList>
            <person name="Jiang F."/>
        </authorList>
    </citation>
    <scope>NUCLEOTIDE SEQUENCE [LARGE SCALE GENOMIC DNA]</scope>
    <source>
        <strain evidence="1">JINMINGXINNONG_FW02</strain>
        <tissue evidence="1">Leaves</tissue>
    </source>
</reference>
<evidence type="ECO:0000313" key="1">
    <source>
        <dbReference type="EMBL" id="KAK7342047.1"/>
    </source>
</evidence>
<evidence type="ECO:0000313" key="2">
    <source>
        <dbReference type="Proteomes" id="UP001374584"/>
    </source>
</evidence>
<keyword evidence="2" id="KW-1185">Reference proteome</keyword>